<dbReference type="HOGENOM" id="CLU_887458_0_0_3"/>
<proteinExistence type="inferred from homology"/>
<dbReference type="OrthoDB" id="7330654at2"/>
<dbReference type="eggNOG" id="COG2746">
    <property type="taxonomic scope" value="Bacteria"/>
</dbReference>
<dbReference type="SUPFAM" id="SSF110710">
    <property type="entry name" value="TTHA0583/YokD-like"/>
    <property type="match status" value="1"/>
</dbReference>
<dbReference type="PANTHER" id="PTHR11104">
    <property type="entry name" value="AMINOGLYCOSIDE N3-ACETYLTRANSFERASE"/>
    <property type="match status" value="1"/>
</dbReference>
<organism evidence="5 6">
    <name type="scientific">Acaryochloris marina (strain MBIC 11017)</name>
    <dbReference type="NCBI Taxonomy" id="329726"/>
    <lineage>
        <taxon>Bacteria</taxon>
        <taxon>Bacillati</taxon>
        <taxon>Cyanobacteriota</taxon>
        <taxon>Cyanophyceae</taxon>
        <taxon>Acaryochloridales</taxon>
        <taxon>Acaryochloridaceae</taxon>
        <taxon>Acaryochloris</taxon>
    </lineage>
</organism>
<evidence type="ECO:0000256" key="2">
    <source>
        <dbReference type="ARBA" id="ARBA00022679"/>
    </source>
</evidence>
<dbReference type="RefSeq" id="WP_012164003.1">
    <property type="nucleotide sequence ID" value="NC_009925.1"/>
</dbReference>
<evidence type="ECO:0000313" key="5">
    <source>
        <dbReference type="EMBL" id="ABW28610.1"/>
    </source>
</evidence>
<keyword evidence="6" id="KW-1185">Reference proteome</keyword>
<dbReference type="InterPro" id="IPR028345">
    <property type="entry name" value="Antibiotic_NAT-like"/>
</dbReference>
<dbReference type="Proteomes" id="UP000000268">
    <property type="component" value="Chromosome"/>
</dbReference>
<dbReference type="STRING" id="329726.AM1_3620"/>
<evidence type="ECO:0000256" key="1">
    <source>
        <dbReference type="ARBA" id="ARBA00006383"/>
    </source>
</evidence>
<dbReference type="GO" id="GO:0046677">
    <property type="term" value="P:response to antibiotic"/>
    <property type="evidence" value="ECO:0007669"/>
    <property type="project" value="UniProtKB-KW"/>
</dbReference>
<keyword evidence="4" id="KW-0046">Antibiotic resistance</keyword>
<reference evidence="5 6" key="1">
    <citation type="journal article" date="2008" name="Proc. Natl. Acad. Sci. U.S.A.">
        <title>Niche adaptation and genome expansion in the chlorophyll d-producing cyanobacterium Acaryochloris marina.</title>
        <authorList>
            <person name="Swingley W.D."/>
            <person name="Chen M."/>
            <person name="Cheung P.C."/>
            <person name="Conrad A.L."/>
            <person name="Dejesa L.C."/>
            <person name="Hao J."/>
            <person name="Honchak B.M."/>
            <person name="Karbach L.E."/>
            <person name="Kurdoglu A."/>
            <person name="Lahiri S."/>
            <person name="Mastrian S.D."/>
            <person name="Miyashita H."/>
            <person name="Page L."/>
            <person name="Ramakrishna P."/>
            <person name="Satoh S."/>
            <person name="Sattley W.M."/>
            <person name="Shimada Y."/>
            <person name="Taylor H.L."/>
            <person name="Tomo T."/>
            <person name="Tsuchiya T."/>
            <person name="Wang Z.T."/>
            <person name="Raymond J."/>
            <person name="Mimuro M."/>
            <person name="Blankenship R.E."/>
            <person name="Touchman J.W."/>
        </authorList>
    </citation>
    <scope>NUCLEOTIDE SEQUENCE [LARGE SCALE GENOMIC DNA]</scope>
    <source>
        <strain evidence="6">MBIC 11017</strain>
    </source>
</reference>
<name>B0C3B1_ACAM1</name>
<keyword evidence="2 4" id="KW-0808">Transferase</keyword>
<dbReference type="EC" id="2.3.1.-" evidence="4"/>
<evidence type="ECO:0000256" key="3">
    <source>
        <dbReference type="ARBA" id="ARBA00023315"/>
    </source>
</evidence>
<dbReference type="GO" id="GO:0046353">
    <property type="term" value="F:aminoglycoside 3-N-acetyltransferase activity"/>
    <property type="evidence" value="ECO:0007669"/>
    <property type="project" value="UniProtKB-EC"/>
</dbReference>
<dbReference type="PANTHER" id="PTHR11104:SF0">
    <property type="entry name" value="SPBETA PROPHAGE-DERIVED AMINOGLYCOSIDE N(3')-ACETYLTRANSFERASE-LIKE PROTEIN YOKD"/>
    <property type="match status" value="1"/>
</dbReference>
<dbReference type="AlphaFoldDB" id="B0C3B1"/>
<evidence type="ECO:0000313" key="6">
    <source>
        <dbReference type="Proteomes" id="UP000000268"/>
    </source>
</evidence>
<dbReference type="InterPro" id="IPR003679">
    <property type="entry name" value="Amioglycoside_AcTrfase"/>
</dbReference>
<comment type="catalytic activity">
    <reaction evidence="4">
        <text>a 2-deoxystreptamine antibiotic + acetyl-CoA = an N(3)-acetyl-2-deoxystreptamine antibiotic + CoA + H(+)</text>
        <dbReference type="Rhea" id="RHEA:12665"/>
        <dbReference type="ChEBI" id="CHEBI:15378"/>
        <dbReference type="ChEBI" id="CHEBI:57287"/>
        <dbReference type="ChEBI" id="CHEBI:57288"/>
        <dbReference type="ChEBI" id="CHEBI:57921"/>
        <dbReference type="ChEBI" id="CHEBI:77452"/>
        <dbReference type="EC" id="2.3.1.81"/>
    </reaction>
</comment>
<sequence length="313" mass="35767">MRYIQTLARGISRQSIAKFRLKLFRPFLAQKYIDYDSEDFVEGLERIGILPGDPLFLMCSQDQIYLKTGKLVPVQSMLKDLMAYLGEESTVMALCFPVGRDQISAKKKIFNAKKTATESGMLAEILRRKKGSVRSLNPIFSAVSYGRKAHLFSDSHHLCPYPFGPLSPYYQMMSAGGKYLGIGVGFEAFTPCHMIEDHFKKRFKHTIYYEEPEEFTVQSSDGCEQQVSTFMRNPETFPKGGYDPIYYFNLLDISNSQTLTRSGVKLFTFKIQDFFDAAVHIYESKRVTVWDTGSLIFNLSKATKQLLRKALKS</sequence>
<dbReference type="Pfam" id="PF02522">
    <property type="entry name" value="Antibiotic_NAT"/>
    <property type="match status" value="1"/>
</dbReference>
<keyword evidence="3 4" id="KW-0012">Acyltransferase</keyword>
<accession>B0C3B1</accession>
<dbReference type="KEGG" id="amr:AM1_3620"/>
<gene>
    <name evidence="5" type="ordered locus">AM1_3620</name>
</gene>
<evidence type="ECO:0000256" key="4">
    <source>
        <dbReference type="RuleBase" id="RU365031"/>
    </source>
</evidence>
<protein>
    <recommendedName>
        <fullName evidence="4">Aminoglycoside N(3)-acetyltransferase</fullName>
        <ecNumber evidence="4">2.3.1.-</ecNumber>
    </recommendedName>
</protein>
<dbReference type="EMBL" id="CP000828">
    <property type="protein sequence ID" value="ABW28610.1"/>
    <property type="molecule type" value="Genomic_DNA"/>
</dbReference>
<comment type="similarity">
    <text evidence="1 4">Belongs to the antibiotic N-acetyltransferase family.</text>
</comment>